<feature type="transmembrane region" description="Helical" evidence="6">
    <location>
        <begin position="213"/>
        <end position="231"/>
    </location>
</feature>
<reference evidence="8 9" key="1">
    <citation type="submission" date="2019-07" db="EMBL/GenBank/DDBJ databases">
        <title>Draft genome for Streptomyces benahoarensis MZ03-48.</title>
        <authorList>
            <person name="Gonzalez-Pimentel J.L."/>
        </authorList>
    </citation>
    <scope>NUCLEOTIDE SEQUENCE [LARGE SCALE GENOMIC DNA]</scope>
    <source>
        <strain evidence="8 9">MZ03-48</strain>
    </source>
</reference>
<dbReference type="GO" id="GO:0022857">
    <property type="term" value="F:transmembrane transporter activity"/>
    <property type="evidence" value="ECO:0007669"/>
    <property type="project" value="InterPro"/>
</dbReference>
<evidence type="ECO:0000256" key="5">
    <source>
        <dbReference type="ARBA" id="ARBA00023251"/>
    </source>
</evidence>
<feature type="transmembrane region" description="Helical" evidence="6">
    <location>
        <begin position="147"/>
        <end position="169"/>
    </location>
</feature>
<gene>
    <name evidence="8" type="ORF">FNZ23_22065</name>
</gene>
<feature type="transmembrane region" description="Helical" evidence="6">
    <location>
        <begin position="55"/>
        <end position="75"/>
    </location>
</feature>
<dbReference type="PROSITE" id="PS50850">
    <property type="entry name" value="MFS"/>
    <property type="match status" value="1"/>
</dbReference>
<feature type="transmembrane region" description="Helical" evidence="6">
    <location>
        <begin position="87"/>
        <end position="106"/>
    </location>
</feature>
<evidence type="ECO:0000313" key="9">
    <source>
        <dbReference type="Proteomes" id="UP000320888"/>
    </source>
</evidence>
<feature type="transmembrane region" description="Helical" evidence="6">
    <location>
        <begin position="181"/>
        <end position="201"/>
    </location>
</feature>
<dbReference type="PANTHER" id="PTHR42718:SF39">
    <property type="entry name" value="ACTINORHODIN TRANSPORTER-RELATED"/>
    <property type="match status" value="1"/>
</dbReference>
<feature type="transmembrane region" description="Helical" evidence="6">
    <location>
        <begin position="347"/>
        <end position="366"/>
    </location>
</feature>
<evidence type="ECO:0000256" key="2">
    <source>
        <dbReference type="ARBA" id="ARBA00022692"/>
    </source>
</evidence>
<dbReference type="Proteomes" id="UP000320888">
    <property type="component" value="Unassembled WGS sequence"/>
</dbReference>
<evidence type="ECO:0000313" key="8">
    <source>
        <dbReference type="EMBL" id="TSB34590.1"/>
    </source>
</evidence>
<evidence type="ECO:0000256" key="3">
    <source>
        <dbReference type="ARBA" id="ARBA00022989"/>
    </source>
</evidence>
<dbReference type="GO" id="GO:0046677">
    <property type="term" value="P:response to antibiotic"/>
    <property type="evidence" value="ECO:0007669"/>
    <property type="project" value="UniProtKB-KW"/>
</dbReference>
<feature type="transmembrane region" description="Helical" evidence="6">
    <location>
        <begin position="243"/>
        <end position="261"/>
    </location>
</feature>
<dbReference type="Gene3D" id="1.20.1250.20">
    <property type="entry name" value="MFS general substrate transporter like domains"/>
    <property type="match status" value="1"/>
</dbReference>
<feature type="domain" description="Major facilitator superfamily (MFS) profile" evidence="7">
    <location>
        <begin position="21"/>
        <end position="480"/>
    </location>
</feature>
<dbReference type="InterPro" id="IPR011701">
    <property type="entry name" value="MFS"/>
</dbReference>
<comment type="subcellular location">
    <subcellularLocation>
        <location evidence="1">Cell membrane</location>
        <topology evidence="1">Multi-pass membrane protein</topology>
    </subcellularLocation>
</comment>
<feature type="transmembrane region" description="Helical" evidence="6">
    <location>
        <begin position="20"/>
        <end position="43"/>
    </location>
</feature>
<dbReference type="OrthoDB" id="783189at2"/>
<dbReference type="SUPFAM" id="SSF103473">
    <property type="entry name" value="MFS general substrate transporter"/>
    <property type="match status" value="1"/>
</dbReference>
<dbReference type="CDD" id="cd17321">
    <property type="entry name" value="MFS_MMR_MDR_like"/>
    <property type="match status" value="1"/>
</dbReference>
<keyword evidence="5" id="KW-0046">Antibiotic resistance</keyword>
<keyword evidence="3 6" id="KW-1133">Transmembrane helix</keyword>
<name>A0A553YZE0_9ACTN</name>
<dbReference type="PANTHER" id="PTHR42718">
    <property type="entry name" value="MAJOR FACILITATOR SUPERFAMILY MULTIDRUG TRANSPORTER MFSC"/>
    <property type="match status" value="1"/>
</dbReference>
<evidence type="ECO:0000256" key="4">
    <source>
        <dbReference type="ARBA" id="ARBA00023136"/>
    </source>
</evidence>
<dbReference type="Gene3D" id="1.20.1720.10">
    <property type="entry name" value="Multidrug resistance protein D"/>
    <property type="match status" value="1"/>
</dbReference>
<proteinExistence type="predicted"/>
<feature type="transmembrane region" description="Helical" evidence="6">
    <location>
        <begin position="422"/>
        <end position="444"/>
    </location>
</feature>
<dbReference type="InterPro" id="IPR036259">
    <property type="entry name" value="MFS_trans_sf"/>
</dbReference>
<dbReference type="Pfam" id="PF07690">
    <property type="entry name" value="MFS_1"/>
    <property type="match status" value="1"/>
</dbReference>
<dbReference type="InterPro" id="IPR020846">
    <property type="entry name" value="MFS_dom"/>
</dbReference>
<keyword evidence="9" id="KW-1185">Reference proteome</keyword>
<comment type="caution">
    <text evidence="8">The sequence shown here is derived from an EMBL/GenBank/DDBJ whole genome shotgun (WGS) entry which is preliminary data.</text>
</comment>
<feature type="transmembrane region" description="Helical" evidence="6">
    <location>
        <begin position="315"/>
        <end position="335"/>
    </location>
</feature>
<dbReference type="RefSeq" id="WP_143943978.1">
    <property type="nucleotide sequence ID" value="NZ_VKLS01000342.1"/>
</dbReference>
<sequence length="500" mass="51250">MTGRQLAAAPERAAAPRLRLGLATVLTGAFIAMMDTFIVNVAAPALQADLHADAAATEFVIAGYTLAYAIGLITGGRLGDVYGRRRMFAVGLAGFTLASLACGLARTPTELIVARLVQGCAAALLTPQVLTIIRVACPDPGQRARAFGLMGAVQALASVLGQVLGGAVTQADLLGLGWRPVFLINVPIGIAALLLTPYAVPESRAPDADRIDWAGSALGAVGLGALLMLLIEGERIGPPVRRVGLLALAVVALAAFVATQVRRTRRDDAPLLHTGLFGDRAFAGGSALILLFAATMPPLYLGYTLLLQDGLGASPLRAGLFFAPLALSVAVASYATGRLGRRFGARAVLLTGALLHTTGGCLALLLCRAAPRGAPGNLLPALVILGVGEGFFVTPSLNAVLGTVADRHIGGASGLLSAVQRLGNALGTAVLMLPFLAVHARARAAGAPQEKGYTEAFAALCGAVAALSLLTAVLLWHLPLGRPAPRRTPVPRVEPRPDEA</sequence>
<keyword evidence="2 6" id="KW-0812">Transmembrane</keyword>
<protein>
    <submittedName>
        <fullName evidence="8">MFS transporter</fullName>
    </submittedName>
</protein>
<dbReference type="AlphaFoldDB" id="A0A553YZE0"/>
<evidence type="ECO:0000259" key="7">
    <source>
        <dbReference type="PROSITE" id="PS50850"/>
    </source>
</evidence>
<evidence type="ECO:0000256" key="1">
    <source>
        <dbReference type="ARBA" id="ARBA00004651"/>
    </source>
</evidence>
<keyword evidence="4 6" id="KW-0472">Membrane</keyword>
<feature type="transmembrane region" description="Helical" evidence="6">
    <location>
        <begin position="281"/>
        <end position="303"/>
    </location>
</feature>
<feature type="transmembrane region" description="Helical" evidence="6">
    <location>
        <begin position="112"/>
        <end position="135"/>
    </location>
</feature>
<dbReference type="EMBL" id="VKLS01000342">
    <property type="protein sequence ID" value="TSB34590.1"/>
    <property type="molecule type" value="Genomic_DNA"/>
</dbReference>
<feature type="transmembrane region" description="Helical" evidence="6">
    <location>
        <begin position="456"/>
        <end position="478"/>
    </location>
</feature>
<dbReference type="GO" id="GO:0005886">
    <property type="term" value="C:plasma membrane"/>
    <property type="evidence" value="ECO:0007669"/>
    <property type="project" value="UniProtKB-SubCell"/>
</dbReference>
<organism evidence="8 9">
    <name type="scientific">Streptomyces benahoarensis</name>
    <dbReference type="NCBI Taxonomy" id="2595054"/>
    <lineage>
        <taxon>Bacteria</taxon>
        <taxon>Bacillati</taxon>
        <taxon>Actinomycetota</taxon>
        <taxon>Actinomycetes</taxon>
        <taxon>Kitasatosporales</taxon>
        <taxon>Streptomycetaceae</taxon>
        <taxon>Streptomyces</taxon>
    </lineage>
</organism>
<feature type="transmembrane region" description="Helical" evidence="6">
    <location>
        <begin position="378"/>
        <end position="401"/>
    </location>
</feature>
<evidence type="ECO:0000256" key="6">
    <source>
        <dbReference type="SAM" id="Phobius"/>
    </source>
</evidence>
<accession>A0A553YZE0</accession>